<keyword evidence="1" id="KW-0812">Transmembrane</keyword>
<feature type="transmembrane region" description="Helical" evidence="1">
    <location>
        <begin position="59"/>
        <end position="79"/>
    </location>
</feature>
<dbReference type="EMBL" id="WIVU01000048">
    <property type="protein sequence ID" value="MQU07923.1"/>
    <property type="molecule type" value="Genomic_DNA"/>
</dbReference>
<keyword evidence="1" id="KW-0472">Membrane</keyword>
<keyword evidence="1" id="KW-1133">Transmembrane helix</keyword>
<organism evidence="2 3">
    <name type="scientific">Pseudomonas helleri</name>
    <dbReference type="NCBI Taxonomy" id="1608996"/>
    <lineage>
        <taxon>Bacteria</taxon>
        <taxon>Pseudomonadati</taxon>
        <taxon>Pseudomonadota</taxon>
        <taxon>Gammaproteobacteria</taxon>
        <taxon>Pseudomonadales</taxon>
        <taxon>Pseudomonadaceae</taxon>
        <taxon>Pseudomonas</taxon>
    </lineage>
</organism>
<feature type="transmembrane region" description="Helical" evidence="1">
    <location>
        <begin position="100"/>
        <end position="120"/>
    </location>
</feature>
<proteinExistence type="predicted"/>
<dbReference type="Proteomes" id="UP000478064">
    <property type="component" value="Unassembled WGS sequence"/>
</dbReference>
<reference evidence="2 3" key="1">
    <citation type="submission" date="2019-10" db="EMBL/GenBank/DDBJ databases">
        <title>Evaluation of single-gene subtyping targets for Pseudomonas.</title>
        <authorList>
            <person name="Reichler S.J."/>
            <person name="Orsi R.H."/>
            <person name="Wiedmann M."/>
            <person name="Martin N.H."/>
            <person name="Murphy S.I."/>
        </authorList>
    </citation>
    <scope>NUCLEOTIDE SEQUENCE [LARGE SCALE GENOMIC DNA]</scope>
    <source>
        <strain evidence="2 3">FSL R10-1637</strain>
    </source>
</reference>
<evidence type="ECO:0000256" key="1">
    <source>
        <dbReference type="SAM" id="Phobius"/>
    </source>
</evidence>
<accession>A0A6L5HXC6</accession>
<feature type="transmembrane region" description="Helical" evidence="1">
    <location>
        <begin position="7"/>
        <end position="31"/>
    </location>
</feature>
<protein>
    <submittedName>
        <fullName evidence="2">Uncharacterized protein</fullName>
    </submittedName>
</protein>
<evidence type="ECO:0000313" key="2">
    <source>
        <dbReference type="EMBL" id="MQU07923.1"/>
    </source>
</evidence>
<gene>
    <name evidence="2" type="ORF">GHO27_19800</name>
</gene>
<dbReference type="AlphaFoldDB" id="A0A6L5HXC6"/>
<evidence type="ECO:0000313" key="3">
    <source>
        <dbReference type="Proteomes" id="UP000478064"/>
    </source>
</evidence>
<comment type="caution">
    <text evidence="2">The sequence shown here is derived from an EMBL/GenBank/DDBJ whole genome shotgun (WGS) entry which is preliminary data.</text>
</comment>
<dbReference type="RefSeq" id="WP_153374714.1">
    <property type="nucleotide sequence ID" value="NZ_WIVU01000048.1"/>
</dbReference>
<sequence length="128" mass="14285">MNTAESFFGYLCGAVILGVFSWIGIALRIAYTKMDLMLRHLKNSSVVTHLTQLRKGGPWGKLLLVGSISGIVTFPSFYVKRGRVCLDDLSTFPILLKRKLVILQWGGIVLLSLGFVMWLLGKNIGWLE</sequence>
<name>A0A6L5HXC6_9PSED</name>